<feature type="transmembrane region" description="Helical" evidence="2">
    <location>
        <begin position="262"/>
        <end position="279"/>
    </location>
</feature>
<dbReference type="EMBL" id="SOZI01000052">
    <property type="protein sequence ID" value="TNY21031.1"/>
    <property type="molecule type" value="Genomic_DNA"/>
</dbReference>
<name>A0A5C5FZ87_9BASI</name>
<protein>
    <recommendedName>
        <fullName evidence="5">Transmembrane protein</fullName>
    </recommendedName>
</protein>
<feature type="transmembrane region" description="Helical" evidence="2">
    <location>
        <begin position="115"/>
        <end position="135"/>
    </location>
</feature>
<comment type="caution">
    <text evidence="3">The sequence shown here is derived from an EMBL/GenBank/DDBJ whole genome shotgun (WGS) entry which is preliminary data.</text>
</comment>
<reference evidence="3 4" key="1">
    <citation type="submission" date="2019-03" db="EMBL/GenBank/DDBJ databases">
        <title>Rhodosporidium diobovatum UCD-FST 08-225 genome sequencing, assembly, and annotation.</title>
        <authorList>
            <person name="Fakankun I.U."/>
            <person name="Fristensky B."/>
            <person name="Levin D.B."/>
        </authorList>
    </citation>
    <scope>NUCLEOTIDE SEQUENCE [LARGE SCALE GENOMIC DNA]</scope>
    <source>
        <strain evidence="3 4">UCD-FST 08-225</strain>
    </source>
</reference>
<organism evidence="3 4">
    <name type="scientific">Rhodotorula diobovata</name>
    <dbReference type="NCBI Taxonomy" id="5288"/>
    <lineage>
        <taxon>Eukaryota</taxon>
        <taxon>Fungi</taxon>
        <taxon>Dikarya</taxon>
        <taxon>Basidiomycota</taxon>
        <taxon>Pucciniomycotina</taxon>
        <taxon>Microbotryomycetes</taxon>
        <taxon>Sporidiobolales</taxon>
        <taxon>Sporidiobolaceae</taxon>
        <taxon>Rhodotorula</taxon>
    </lineage>
</organism>
<feature type="compositionally biased region" description="Acidic residues" evidence="1">
    <location>
        <begin position="409"/>
        <end position="421"/>
    </location>
</feature>
<gene>
    <name evidence="3" type="ORF">DMC30DRAFT_364036</name>
</gene>
<evidence type="ECO:0000313" key="3">
    <source>
        <dbReference type="EMBL" id="TNY21031.1"/>
    </source>
</evidence>
<dbReference type="PANTHER" id="PTHR35179">
    <property type="entry name" value="PROTEIN CBG02620"/>
    <property type="match status" value="1"/>
</dbReference>
<dbReference type="PANTHER" id="PTHR35179:SF1">
    <property type="entry name" value="INTEGRAL MEMBRANE PROTEIN"/>
    <property type="match status" value="1"/>
</dbReference>
<keyword evidence="2" id="KW-0472">Membrane</keyword>
<dbReference type="AlphaFoldDB" id="A0A5C5FZ87"/>
<accession>A0A5C5FZ87</accession>
<sequence length="453" mass="51489">MSVAATMRNCGVDDRRSSATVGLCNGSCPRLIERHRPLMLSGRSVLCFRLLRLCFLASFLRAMAFATERPYVDEPVTEQDVRVATIAFAWCLGFGCWVTASAWSQTHKLSVYTVLIWGELAVCSTFAIICWLYMIEVIPHSFSFFFAILTLWALQVQFLLQIIVNRLNLLISDRRHQNYLKFGIAGLITAINISVYCIWIPARLQVNDTYIHVNKVWDRCEKCIYLIVDALLNWYFIKVVRARLVRNGLERYRPLVRFNQRLIVLSISMDALIIGMMSLPNTFVYMAFHPVAYLVKLLIELSLASLIVDISSAKPQRGDVAGAFDGLKIAVSTHTTTTAFRADDEENEVAPPIRTTRTPARPDLQVRLEKMRRERRERKEARARGEDPDDVMIEMGAREPERRGSDFSNEGDGDEKADLDDWQASIHHLPSQRTPATGGQVRFVVSNDSHGKL</sequence>
<feature type="compositionally biased region" description="Basic and acidic residues" evidence="1">
    <location>
        <begin position="372"/>
        <end position="386"/>
    </location>
</feature>
<evidence type="ECO:0000256" key="2">
    <source>
        <dbReference type="SAM" id="Phobius"/>
    </source>
</evidence>
<feature type="compositionally biased region" description="Basic and acidic residues" evidence="1">
    <location>
        <begin position="396"/>
        <end position="405"/>
    </location>
</feature>
<evidence type="ECO:0008006" key="5">
    <source>
        <dbReference type="Google" id="ProtNLM"/>
    </source>
</evidence>
<evidence type="ECO:0000313" key="4">
    <source>
        <dbReference type="Proteomes" id="UP000311382"/>
    </source>
</evidence>
<keyword evidence="2" id="KW-0812">Transmembrane</keyword>
<evidence type="ECO:0000256" key="1">
    <source>
        <dbReference type="SAM" id="MobiDB-lite"/>
    </source>
</evidence>
<proteinExistence type="predicted"/>
<dbReference type="Proteomes" id="UP000311382">
    <property type="component" value="Unassembled WGS sequence"/>
</dbReference>
<keyword evidence="2" id="KW-1133">Transmembrane helix</keyword>
<feature type="transmembrane region" description="Helical" evidence="2">
    <location>
        <begin position="184"/>
        <end position="204"/>
    </location>
</feature>
<feature type="transmembrane region" description="Helical" evidence="2">
    <location>
        <begin position="141"/>
        <end position="164"/>
    </location>
</feature>
<feature type="region of interest" description="Disordered" evidence="1">
    <location>
        <begin position="372"/>
        <end position="453"/>
    </location>
</feature>
<keyword evidence="4" id="KW-1185">Reference proteome</keyword>
<feature type="transmembrane region" description="Helical" evidence="2">
    <location>
        <begin position="84"/>
        <end position="103"/>
    </location>
</feature>
<dbReference type="OrthoDB" id="2525799at2759"/>